<dbReference type="Proteomes" id="UP001189429">
    <property type="component" value="Unassembled WGS sequence"/>
</dbReference>
<protein>
    <submittedName>
        <fullName evidence="1">Uncharacterized protein</fullName>
    </submittedName>
</protein>
<gene>
    <name evidence="1" type="ORF">PCOR1329_LOCUS11320</name>
</gene>
<sequence>GAPAVGAKRRAVAVGGNPHLKNSEKLLLLVAKLGLKNAQDMRAVQATLFKTIMLKRDNVVAEAALKALKAHTDSAKEMQPEHPPAVYMWAAITRAAATVEGLEEAHNNAIINHRQQVTDPGQLKDIIYHAKTARTLDNNKVKLHLAAHASVEPVVKGNLRAGQLSGGRQMHGQAPKGGLERDIQRLFEQLGAMVADDE</sequence>
<feature type="non-terminal residue" evidence="1">
    <location>
        <position position="1"/>
    </location>
</feature>
<organism evidence="1 2">
    <name type="scientific">Prorocentrum cordatum</name>
    <dbReference type="NCBI Taxonomy" id="2364126"/>
    <lineage>
        <taxon>Eukaryota</taxon>
        <taxon>Sar</taxon>
        <taxon>Alveolata</taxon>
        <taxon>Dinophyceae</taxon>
        <taxon>Prorocentrales</taxon>
        <taxon>Prorocentraceae</taxon>
        <taxon>Prorocentrum</taxon>
    </lineage>
</organism>
<evidence type="ECO:0000313" key="1">
    <source>
        <dbReference type="EMBL" id="CAK0804561.1"/>
    </source>
</evidence>
<reference evidence="1" key="1">
    <citation type="submission" date="2023-10" db="EMBL/GenBank/DDBJ databases">
        <authorList>
            <person name="Chen Y."/>
            <person name="Shah S."/>
            <person name="Dougan E. K."/>
            <person name="Thang M."/>
            <person name="Chan C."/>
        </authorList>
    </citation>
    <scope>NUCLEOTIDE SEQUENCE [LARGE SCALE GENOMIC DNA]</scope>
</reference>
<evidence type="ECO:0000313" key="2">
    <source>
        <dbReference type="Proteomes" id="UP001189429"/>
    </source>
</evidence>
<proteinExistence type="predicted"/>
<name>A0ABN9QF29_9DINO</name>
<accession>A0ABN9QF29</accession>
<dbReference type="EMBL" id="CAUYUJ010003262">
    <property type="protein sequence ID" value="CAK0804561.1"/>
    <property type="molecule type" value="Genomic_DNA"/>
</dbReference>
<keyword evidence="2" id="KW-1185">Reference proteome</keyword>
<comment type="caution">
    <text evidence="1">The sequence shown here is derived from an EMBL/GenBank/DDBJ whole genome shotgun (WGS) entry which is preliminary data.</text>
</comment>